<accession>A0A9Q3CAR3</accession>
<evidence type="ECO:0000313" key="2">
    <source>
        <dbReference type="Proteomes" id="UP000765509"/>
    </source>
</evidence>
<keyword evidence="2" id="KW-1185">Reference proteome</keyword>
<comment type="caution">
    <text evidence="1">The sequence shown here is derived from an EMBL/GenBank/DDBJ whole genome shotgun (WGS) entry which is preliminary data.</text>
</comment>
<name>A0A9Q3CAR3_9BASI</name>
<dbReference type="EMBL" id="AVOT02006442">
    <property type="protein sequence ID" value="MBW0481576.1"/>
    <property type="molecule type" value="Genomic_DNA"/>
</dbReference>
<dbReference type="AlphaFoldDB" id="A0A9Q3CAR3"/>
<protein>
    <submittedName>
        <fullName evidence="1">Uncharacterized protein</fullName>
    </submittedName>
</protein>
<organism evidence="1 2">
    <name type="scientific">Austropuccinia psidii MF-1</name>
    <dbReference type="NCBI Taxonomy" id="1389203"/>
    <lineage>
        <taxon>Eukaryota</taxon>
        <taxon>Fungi</taxon>
        <taxon>Dikarya</taxon>
        <taxon>Basidiomycota</taxon>
        <taxon>Pucciniomycotina</taxon>
        <taxon>Pucciniomycetes</taxon>
        <taxon>Pucciniales</taxon>
        <taxon>Sphaerophragmiaceae</taxon>
        <taxon>Austropuccinia</taxon>
    </lineage>
</organism>
<evidence type="ECO:0000313" key="1">
    <source>
        <dbReference type="EMBL" id="MBW0481576.1"/>
    </source>
</evidence>
<sequence length="155" mass="18190">MEKLFIHLKPSLVQNLNHESLSQNLEKISNIENLNTLNFSKWQNGIILAFLIQSMDFFLDFNWITSFPLEAGEEEANIFREGCNQVYYWIISQMNQENHDKFYNQEQEKCDPAELWKKVHEYYASSSAENCANVLVKILNLKMEEGNVLETVGEF</sequence>
<dbReference type="Proteomes" id="UP000765509">
    <property type="component" value="Unassembled WGS sequence"/>
</dbReference>
<reference evidence="1" key="1">
    <citation type="submission" date="2021-03" db="EMBL/GenBank/DDBJ databases">
        <title>Draft genome sequence of rust myrtle Austropuccinia psidii MF-1, a brazilian biotype.</title>
        <authorList>
            <person name="Quecine M.C."/>
            <person name="Pachon D.M.R."/>
            <person name="Bonatelli M.L."/>
            <person name="Correr F.H."/>
            <person name="Franceschini L.M."/>
            <person name="Leite T.F."/>
            <person name="Margarido G.R.A."/>
            <person name="Almeida C.A."/>
            <person name="Ferrarezi J.A."/>
            <person name="Labate C.A."/>
        </authorList>
    </citation>
    <scope>NUCLEOTIDE SEQUENCE</scope>
    <source>
        <strain evidence="1">MF-1</strain>
    </source>
</reference>
<proteinExistence type="predicted"/>
<gene>
    <name evidence="1" type="ORF">O181_021291</name>
</gene>